<dbReference type="Pfam" id="PF10902">
    <property type="entry name" value="WYL_2"/>
    <property type="match status" value="1"/>
</dbReference>
<proteinExistence type="predicted"/>
<dbReference type="EMBL" id="BPUB01000002">
    <property type="protein sequence ID" value="GJG59049.1"/>
    <property type="molecule type" value="Genomic_DNA"/>
</dbReference>
<dbReference type="AlphaFoldDB" id="A0A9R1CAP3"/>
<keyword evidence="2" id="KW-1185">Reference proteome</keyword>
<gene>
    <name evidence="1" type="ORF">PRLR5076_19000</name>
</gene>
<comment type="caution">
    <text evidence="1">The sequence shown here is derived from an EMBL/GenBank/DDBJ whole genome shotgun (WGS) entry which is preliminary data.</text>
</comment>
<accession>A0A9R1CAP3</accession>
<evidence type="ECO:0008006" key="3">
    <source>
        <dbReference type="Google" id="ProtNLM"/>
    </source>
</evidence>
<dbReference type="InterPro" id="IPR024401">
    <property type="entry name" value="WYL_prot"/>
</dbReference>
<dbReference type="RefSeq" id="WP_223928939.1">
    <property type="nucleotide sequence ID" value="NZ_BPTU01000001.1"/>
</dbReference>
<name>A0A9R1CAP3_9BACT</name>
<evidence type="ECO:0000313" key="1">
    <source>
        <dbReference type="EMBL" id="GJG59049.1"/>
    </source>
</evidence>
<dbReference type="GeneID" id="72466909"/>
<dbReference type="Proteomes" id="UP000825483">
    <property type="component" value="Unassembled WGS sequence"/>
</dbReference>
<organism evidence="1 2">
    <name type="scientific">Prevotella lacticifex</name>
    <dbReference type="NCBI Taxonomy" id="2854755"/>
    <lineage>
        <taxon>Bacteria</taxon>
        <taxon>Pseudomonadati</taxon>
        <taxon>Bacteroidota</taxon>
        <taxon>Bacteroidia</taxon>
        <taxon>Bacteroidales</taxon>
        <taxon>Prevotellaceae</taxon>
        <taxon>Prevotella</taxon>
    </lineage>
</organism>
<reference evidence="1" key="1">
    <citation type="journal article" date="2022" name="Int. J. Syst. Evol. Microbiol.">
        <title>Prevotella lacticifex sp. nov., isolated from the rumen of cows.</title>
        <authorList>
            <person name="Shinkai T."/>
            <person name="Ikeyama N."/>
            <person name="Kumagai M."/>
            <person name="Ohmori H."/>
            <person name="Sakamoto M."/>
            <person name="Ohkuma M."/>
            <person name="Mitsumori M."/>
        </authorList>
    </citation>
    <scope>NUCLEOTIDE SEQUENCE</scope>
    <source>
        <strain evidence="1">R5076</strain>
    </source>
</reference>
<evidence type="ECO:0000313" key="2">
    <source>
        <dbReference type="Proteomes" id="UP000825483"/>
    </source>
</evidence>
<protein>
    <recommendedName>
        <fullName evidence="3">DUF2693 domain-containing protein</fullName>
    </recommendedName>
</protein>
<sequence>MATTTSKNNVRINKSMVMKAAWQVLKSKQAKDLAEALAKAWKAYKLKAKMALGVVKFVFKKTNGEIRQAVGTLANNMYQYDFKGTGYASPASCIRYFDLERKAFRSFTVASLL</sequence>